<dbReference type="GO" id="GO:0004634">
    <property type="term" value="F:phosphopyruvate hydratase activity"/>
    <property type="evidence" value="ECO:0007669"/>
    <property type="project" value="UniProtKB-EC"/>
</dbReference>
<dbReference type="GO" id="GO:0000287">
    <property type="term" value="F:magnesium ion binding"/>
    <property type="evidence" value="ECO:0007669"/>
    <property type="project" value="InterPro"/>
</dbReference>
<comment type="pathway">
    <text evidence="1">Carbohydrate degradation; glycolysis; pyruvate from D-glyceraldehyde 3-phosphate: step 4/5.</text>
</comment>
<evidence type="ECO:0000259" key="8">
    <source>
        <dbReference type="SMART" id="SM01192"/>
    </source>
</evidence>
<dbReference type="GO" id="GO:0006096">
    <property type="term" value="P:glycolytic process"/>
    <property type="evidence" value="ECO:0007669"/>
    <property type="project" value="UniProtKB-UniPathway"/>
</dbReference>
<dbReference type="GO" id="GO:0000015">
    <property type="term" value="C:phosphopyruvate hydratase complex"/>
    <property type="evidence" value="ECO:0007669"/>
    <property type="project" value="InterPro"/>
</dbReference>
<dbReference type="PANTHER" id="PTHR11902:SF1">
    <property type="entry name" value="ENOLASE"/>
    <property type="match status" value="1"/>
</dbReference>
<gene>
    <name evidence="9" type="ORF">PXEA_LOCUS6129</name>
</gene>
<sequence>MRFRRVRRLSTGGRETSLADYSGRLSLECFCRARPRADIPVYRHVANLSGTKRVMLPAPAFNVINGGVHAGNKMAFQELMVMPVGAKSFSEALRMGSEVYHHLKERIKQRYGLDACNVGDEGGFAPNILDVHEGEQPSGSFYTPIVIRLDDRMSHTSQRLSRLMWCQSCRDGKVYTAGRRLSTCS</sequence>
<keyword evidence="5" id="KW-0456">Lyase</keyword>
<name>A0A3S4ZIX5_9PLAT</name>
<evidence type="ECO:0000256" key="3">
    <source>
        <dbReference type="ARBA" id="ARBA00012058"/>
    </source>
</evidence>
<organism evidence="9 10">
    <name type="scientific">Protopolystoma xenopodis</name>
    <dbReference type="NCBI Taxonomy" id="117903"/>
    <lineage>
        <taxon>Eukaryota</taxon>
        <taxon>Metazoa</taxon>
        <taxon>Spiralia</taxon>
        <taxon>Lophotrochozoa</taxon>
        <taxon>Platyhelminthes</taxon>
        <taxon>Monogenea</taxon>
        <taxon>Polyopisthocotylea</taxon>
        <taxon>Polystomatidea</taxon>
        <taxon>Polystomatidae</taxon>
        <taxon>Protopolystoma</taxon>
    </lineage>
</organism>
<dbReference type="Gene3D" id="3.20.20.120">
    <property type="entry name" value="Enolase-like C-terminal domain"/>
    <property type="match status" value="1"/>
</dbReference>
<dbReference type="InterPro" id="IPR000941">
    <property type="entry name" value="Enolase"/>
</dbReference>
<evidence type="ECO:0000256" key="1">
    <source>
        <dbReference type="ARBA" id="ARBA00005031"/>
    </source>
</evidence>
<protein>
    <recommendedName>
        <fullName evidence="3">phosphopyruvate hydratase</fullName>
        <ecNumber evidence="3">4.2.1.11</ecNumber>
    </recommendedName>
    <alternativeName>
        <fullName evidence="6">2-phospho-D-glycerate hydro-lyase</fullName>
    </alternativeName>
    <alternativeName>
        <fullName evidence="7">2-phosphoglycerate dehydratase</fullName>
    </alternativeName>
</protein>
<dbReference type="PANTHER" id="PTHR11902">
    <property type="entry name" value="ENOLASE"/>
    <property type="match status" value="1"/>
</dbReference>
<evidence type="ECO:0000256" key="7">
    <source>
        <dbReference type="ARBA" id="ARBA00032132"/>
    </source>
</evidence>
<evidence type="ECO:0000256" key="5">
    <source>
        <dbReference type="ARBA" id="ARBA00023239"/>
    </source>
</evidence>
<dbReference type="SUPFAM" id="SSF51604">
    <property type="entry name" value="Enolase C-terminal domain-like"/>
    <property type="match status" value="1"/>
</dbReference>
<comment type="caution">
    <text evidence="9">The sequence shown here is derived from an EMBL/GenBank/DDBJ whole genome shotgun (WGS) entry which is preliminary data.</text>
</comment>
<dbReference type="AlphaFoldDB" id="A0A3S4ZIX5"/>
<evidence type="ECO:0000256" key="4">
    <source>
        <dbReference type="ARBA" id="ARBA00023152"/>
    </source>
</evidence>
<accession>A0A3S4ZIX5</accession>
<dbReference type="OrthoDB" id="1739814at2759"/>
<dbReference type="InterPro" id="IPR020810">
    <property type="entry name" value="Enolase_C"/>
</dbReference>
<keyword evidence="10" id="KW-1185">Reference proteome</keyword>
<dbReference type="EMBL" id="CAAALY010015523">
    <property type="protein sequence ID" value="VEL12689.1"/>
    <property type="molecule type" value="Genomic_DNA"/>
</dbReference>
<dbReference type="InterPro" id="IPR036849">
    <property type="entry name" value="Enolase-like_C_sf"/>
</dbReference>
<evidence type="ECO:0000256" key="2">
    <source>
        <dbReference type="ARBA" id="ARBA00009604"/>
    </source>
</evidence>
<evidence type="ECO:0000313" key="10">
    <source>
        <dbReference type="Proteomes" id="UP000784294"/>
    </source>
</evidence>
<evidence type="ECO:0000313" key="9">
    <source>
        <dbReference type="EMBL" id="VEL12689.1"/>
    </source>
</evidence>
<dbReference type="SMART" id="SM01192">
    <property type="entry name" value="Enolase_C"/>
    <property type="match status" value="1"/>
</dbReference>
<dbReference type="UniPathway" id="UPA00109">
    <property type="reaction ID" value="UER00187"/>
</dbReference>
<feature type="domain" description="Enolase C-terminal TIM barrel" evidence="8">
    <location>
        <begin position="53"/>
        <end position="184"/>
    </location>
</feature>
<proteinExistence type="inferred from homology"/>
<keyword evidence="4" id="KW-0324">Glycolysis</keyword>
<reference evidence="9" key="1">
    <citation type="submission" date="2018-11" db="EMBL/GenBank/DDBJ databases">
        <authorList>
            <consortium name="Pathogen Informatics"/>
        </authorList>
    </citation>
    <scope>NUCLEOTIDE SEQUENCE</scope>
</reference>
<comment type="similarity">
    <text evidence="2">Belongs to the enolase family.</text>
</comment>
<evidence type="ECO:0000256" key="6">
    <source>
        <dbReference type="ARBA" id="ARBA00031125"/>
    </source>
</evidence>
<dbReference type="Proteomes" id="UP000784294">
    <property type="component" value="Unassembled WGS sequence"/>
</dbReference>
<dbReference type="Pfam" id="PF00113">
    <property type="entry name" value="Enolase_C"/>
    <property type="match status" value="1"/>
</dbReference>
<dbReference type="EC" id="4.2.1.11" evidence="3"/>